<gene>
    <name evidence="5" type="ORF">SAMN04489760_13710</name>
</gene>
<dbReference type="AlphaFoldDB" id="A0A1H8AK64"/>
<dbReference type="NCBIfam" id="NF047740">
    <property type="entry name" value="antiphage_MADS5"/>
    <property type="match status" value="1"/>
</dbReference>
<comment type="similarity">
    <text evidence="1">Belongs to the type-I restriction system S methylase family.</text>
</comment>
<proteinExistence type="inferred from homology"/>
<protein>
    <submittedName>
        <fullName evidence="5">Type I restriction enzyme, S subunit</fullName>
    </submittedName>
</protein>
<organism evidence="5 6">
    <name type="scientific">Syntrophus gentianae</name>
    <dbReference type="NCBI Taxonomy" id="43775"/>
    <lineage>
        <taxon>Bacteria</taxon>
        <taxon>Pseudomonadati</taxon>
        <taxon>Thermodesulfobacteriota</taxon>
        <taxon>Syntrophia</taxon>
        <taxon>Syntrophales</taxon>
        <taxon>Syntrophaceae</taxon>
        <taxon>Syntrophus</taxon>
    </lineage>
</organism>
<dbReference type="RefSeq" id="WP_093884677.1">
    <property type="nucleotide sequence ID" value="NZ_FOBS01000037.1"/>
</dbReference>
<dbReference type="GO" id="GO:0003677">
    <property type="term" value="F:DNA binding"/>
    <property type="evidence" value="ECO:0007669"/>
    <property type="project" value="UniProtKB-KW"/>
</dbReference>
<accession>A0A1H8AK64</accession>
<dbReference type="STRING" id="43775.SAMN04489760_13710"/>
<dbReference type="Gene3D" id="3.90.220.20">
    <property type="entry name" value="DNA methylase specificity domains"/>
    <property type="match status" value="2"/>
</dbReference>
<keyword evidence="3" id="KW-0238">DNA-binding</keyword>
<evidence type="ECO:0000259" key="4">
    <source>
        <dbReference type="Pfam" id="PF01420"/>
    </source>
</evidence>
<evidence type="ECO:0000256" key="2">
    <source>
        <dbReference type="ARBA" id="ARBA00022747"/>
    </source>
</evidence>
<dbReference type="SUPFAM" id="SSF116734">
    <property type="entry name" value="DNA methylase specificity domain"/>
    <property type="match status" value="2"/>
</dbReference>
<name>A0A1H8AK64_9BACT</name>
<dbReference type="PANTHER" id="PTHR30408">
    <property type="entry name" value="TYPE-1 RESTRICTION ENZYME ECOKI SPECIFICITY PROTEIN"/>
    <property type="match status" value="1"/>
</dbReference>
<feature type="domain" description="Type I restriction modification DNA specificity" evidence="4">
    <location>
        <begin position="73"/>
        <end position="214"/>
    </location>
</feature>
<dbReference type="PANTHER" id="PTHR30408:SF12">
    <property type="entry name" value="TYPE I RESTRICTION ENZYME MJAVIII SPECIFICITY SUBUNIT"/>
    <property type="match status" value="1"/>
</dbReference>
<reference evidence="5 6" key="1">
    <citation type="submission" date="2016-10" db="EMBL/GenBank/DDBJ databases">
        <authorList>
            <person name="de Groot N.N."/>
        </authorList>
    </citation>
    <scope>NUCLEOTIDE SEQUENCE [LARGE SCALE GENOMIC DNA]</scope>
    <source>
        <strain evidence="5 6">DSM 8423</strain>
    </source>
</reference>
<evidence type="ECO:0000313" key="5">
    <source>
        <dbReference type="EMBL" id="SEM71011.1"/>
    </source>
</evidence>
<dbReference type="InterPro" id="IPR000055">
    <property type="entry name" value="Restrct_endonuc_typeI_TRD"/>
</dbReference>
<evidence type="ECO:0000256" key="3">
    <source>
        <dbReference type="ARBA" id="ARBA00023125"/>
    </source>
</evidence>
<keyword evidence="6" id="KW-1185">Reference proteome</keyword>
<dbReference type="Pfam" id="PF01420">
    <property type="entry name" value="Methylase_S"/>
    <property type="match status" value="1"/>
</dbReference>
<dbReference type="GO" id="GO:0009307">
    <property type="term" value="P:DNA restriction-modification system"/>
    <property type="evidence" value="ECO:0007669"/>
    <property type="project" value="UniProtKB-KW"/>
</dbReference>
<keyword evidence="2" id="KW-0680">Restriction system</keyword>
<evidence type="ECO:0000313" key="6">
    <source>
        <dbReference type="Proteomes" id="UP000198744"/>
    </source>
</evidence>
<sequence length="466" mass="52280">MIVKTIPSTWLIEEEHRLDCGPFVKGSMEARKILEHLNCKKDLLVEVTKDGIGGMYHVGQDKIMRASDTEHGMPFLRSADIMRADLSYQLLISRKQVSGNPLFACPEGATLITRSGTIGRMIYAREDYSNVAISQDVLKVVPDTKKIPSGYLYAFLISKYGVPIVTGGTFGSIITHIEAENIADLPIPRISAIEEKVHKQIQESAKLLTKYQAALNQATELYFDSVGLKDITPTEWHSWGSDLGFTAKAGVKSLRALNFNPRYIRLCERIKQAPWKSLGELCVTGTLQRGSRFNRIDAHPDYAYKLVGQKELFWLRPEGRWIAKKFVPDDVLVDEGSILVAARGTLGESELYCRATYIHGKLTENAYSEDILRVIGDENLIERGALFAFIRSESAFRMLRSISVGSKLQDHHYAMLPSLPVPYPSSDVTKRCHDLVITAYEAREEAIELEDQARALVERTIEEGGR</sequence>
<dbReference type="OrthoDB" id="9798929at2"/>
<dbReference type="Proteomes" id="UP000198744">
    <property type="component" value="Unassembled WGS sequence"/>
</dbReference>
<evidence type="ECO:0000256" key="1">
    <source>
        <dbReference type="ARBA" id="ARBA00010923"/>
    </source>
</evidence>
<dbReference type="InterPro" id="IPR044946">
    <property type="entry name" value="Restrct_endonuc_typeI_TRD_sf"/>
</dbReference>
<dbReference type="InterPro" id="IPR052021">
    <property type="entry name" value="Type-I_RS_S_subunit"/>
</dbReference>
<dbReference type="EMBL" id="FOBS01000037">
    <property type="protein sequence ID" value="SEM71011.1"/>
    <property type="molecule type" value="Genomic_DNA"/>
</dbReference>